<sequence length="403" mass="45046">MSIKILHVVPYGVYPPKSGGALRVFSLGTEMSKYNEVYLFAQGIRKFELRSGLRSRNIPINKNYMEYRYVNILSVIISYISGKISAPPVFAGDILNLFGDGCLDKWIKECDLIQVEHPWQFDHIYSRCPENVPLVLVEQNVEYNLFSDILNDGSFISKKILKNIYRKEKFAVENADAIFVVSRDDKDSIMSAYGIDGNKIHVIPNGVDTIKFYPATSSEKADAKERLGLTDKKVILFTGSAYGPNYDAIGEILKISGKIKRDDIAFLVVGRAGERFNDTDNVTFTGLVDDISVYFKAADMAINPMVTGGGTNLKVLEYLSAGLPTISTGTGARGLEIENGKDILIAGLELFPDMIIQLLDDERSNIKLKESGRESVVKNYDWKVIAKKQNDIFESLIGQCRMR</sequence>
<keyword evidence="1" id="KW-0808">Transferase</keyword>
<dbReference type="RefSeq" id="WP_230742900.1">
    <property type="nucleotide sequence ID" value="NZ_PGCK01000013.1"/>
</dbReference>
<feature type="domain" description="Glycosyltransferase subfamily 4-like N-terminal" evidence="2">
    <location>
        <begin position="87"/>
        <end position="209"/>
    </location>
</feature>
<dbReference type="AlphaFoldDB" id="A0AAP2RH21"/>
<comment type="caution">
    <text evidence="3">The sequence shown here is derived from an EMBL/GenBank/DDBJ whole genome shotgun (WGS) entry which is preliminary data.</text>
</comment>
<dbReference type="EMBL" id="PGCK01000013">
    <property type="protein sequence ID" value="MCD1296035.1"/>
    <property type="molecule type" value="Genomic_DNA"/>
</dbReference>
<dbReference type="Proteomes" id="UP001320159">
    <property type="component" value="Unassembled WGS sequence"/>
</dbReference>
<reference evidence="3 4" key="1">
    <citation type="submission" date="2017-11" db="EMBL/GenBank/DDBJ databases">
        <title>Isolation and Characterization of Family Methanocellaceae Species from Potential Methane Hydrate Area Offshore Southwestern Taiwan.</title>
        <authorList>
            <person name="Zhang W.-L."/>
            <person name="Chen W.-C."/>
            <person name="Lai M.-C."/>
            <person name="Chen S.-C."/>
        </authorList>
    </citation>
    <scope>NUCLEOTIDE SEQUENCE [LARGE SCALE GENOMIC DNA]</scope>
    <source>
        <strain evidence="3 4">CWC-04</strain>
    </source>
</reference>
<keyword evidence="4" id="KW-1185">Reference proteome</keyword>
<dbReference type="InterPro" id="IPR028098">
    <property type="entry name" value="Glyco_trans_4-like_N"/>
</dbReference>
<dbReference type="GO" id="GO:0016757">
    <property type="term" value="F:glycosyltransferase activity"/>
    <property type="evidence" value="ECO:0007669"/>
    <property type="project" value="TreeGrafter"/>
</dbReference>
<evidence type="ECO:0000313" key="4">
    <source>
        <dbReference type="Proteomes" id="UP001320159"/>
    </source>
</evidence>
<dbReference type="Pfam" id="PF13439">
    <property type="entry name" value="Glyco_transf_4"/>
    <property type="match status" value="1"/>
</dbReference>
<dbReference type="SUPFAM" id="SSF53756">
    <property type="entry name" value="UDP-Glycosyltransferase/glycogen phosphorylase"/>
    <property type="match status" value="1"/>
</dbReference>
<proteinExistence type="predicted"/>
<name>A0AAP2RH21_9EURY</name>
<evidence type="ECO:0000259" key="2">
    <source>
        <dbReference type="Pfam" id="PF13439"/>
    </source>
</evidence>
<dbReference type="CDD" id="cd03801">
    <property type="entry name" value="GT4_PimA-like"/>
    <property type="match status" value="1"/>
</dbReference>
<evidence type="ECO:0000256" key="1">
    <source>
        <dbReference type="ARBA" id="ARBA00022679"/>
    </source>
</evidence>
<dbReference type="Gene3D" id="3.40.50.2000">
    <property type="entry name" value="Glycogen Phosphorylase B"/>
    <property type="match status" value="2"/>
</dbReference>
<gene>
    <name evidence="3" type="ORF">CUJ83_13610</name>
</gene>
<dbReference type="Pfam" id="PF13692">
    <property type="entry name" value="Glyco_trans_1_4"/>
    <property type="match status" value="1"/>
</dbReference>
<protein>
    <recommendedName>
        <fullName evidence="2">Glycosyltransferase subfamily 4-like N-terminal domain-containing protein</fullName>
    </recommendedName>
</protein>
<accession>A0AAP2RH21</accession>
<dbReference type="PANTHER" id="PTHR46401:SF2">
    <property type="entry name" value="GLYCOSYLTRANSFERASE WBBK-RELATED"/>
    <property type="match status" value="1"/>
</dbReference>
<evidence type="ECO:0000313" key="3">
    <source>
        <dbReference type="EMBL" id="MCD1296035.1"/>
    </source>
</evidence>
<dbReference type="PANTHER" id="PTHR46401">
    <property type="entry name" value="GLYCOSYLTRANSFERASE WBBK-RELATED"/>
    <property type="match status" value="1"/>
</dbReference>
<organism evidence="3 4">
    <name type="scientific">Methanooceanicella nereidis</name>
    <dbReference type="NCBI Taxonomy" id="2052831"/>
    <lineage>
        <taxon>Archaea</taxon>
        <taxon>Methanobacteriati</taxon>
        <taxon>Methanobacteriota</taxon>
        <taxon>Stenosarchaea group</taxon>
        <taxon>Methanomicrobia</taxon>
        <taxon>Methanocellales</taxon>
        <taxon>Methanocellaceae</taxon>
        <taxon>Methanooceanicella</taxon>
    </lineage>
</organism>